<evidence type="ECO:0000259" key="1">
    <source>
        <dbReference type="SMART" id="SM01008"/>
    </source>
</evidence>
<reference evidence="2 3" key="1">
    <citation type="submission" date="2016-01" db="EMBL/GenBank/DDBJ databases">
        <title>Annotation of Pseudomonas oryzihabitans USDA-ARS-USMARC-56511.</title>
        <authorList>
            <person name="Harhay G.P."/>
            <person name="Harhay D.M."/>
            <person name="Smith T.P.L."/>
            <person name="Bono J.L."/>
            <person name="Heaton M.P."/>
            <person name="Clawson M.L."/>
            <person name="Chitko-Mckown C.G."/>
            <person name="Capik S.F."/>
            <person name="DeDonder K.D."/>
            <person name="Apley M.D."/>
            <person name="Lubbers B.V."/>
            <person name="White B.J."/>
            <person name="Larson R.L."/>
        </authorList>
    </citation>
    <scope>NUCLEOTIDE SEQUENCE [LARGE SCALE GENOMIC DNA]</scope>
    <source>
        <strain evidence="2 3">USDA-ARS-USMARC-56511</strain>
    </source>
</reference>
<accession>A0A0U4NZB9</accession>
<evidence type="ECO:0000313" key="3">
    <source>
        <dbReference type="Proteomes" id="UP000064137"/>
    </source>
</evidence>
<dbReference type="PROSITE" id="PS51318">
    <property type="entry name" value="TAT"/>
    <property type="match status" value="1"/>
</dbReference>
<dbReference type="InterPro" id="IPR012368">
    <property type="entry name" value="OxRdtase_Mopterin-bd_su_IorB"/>
</dbReference>
<dbReference type="Proteomes" id="UP000064137">
    <property type="component" value="Chromosome"/>
</dbReference>
<dbReference type="InterPro" id="IPR000674">
    <property type="entry name" value="Ald_Oxase/Xan_DH_a/b"/>
</dbReference>
<dbReference type="Pfam" id="PF02738">
    <property type="entry name" value="MoCoBD_1"/>
    <property type="match status" value="1"/>
</dbReference>
<dbReference type="SUPFAM" id="SSF56003">
    <property type="entry name" value="Molybdenum cofactor-binding domain"/>
    <property type="match status" value="2"/>
</dbReference>
<feature type="domain" description="Aldehyde oxidase/xanthine dehydrogenase a/b hammerhead" evidence="1">
    <location>
        <begin position="209"/>
        <end position="290"/>
    </location>
</feature>
<dbReference type="EMBL" id="CP013987">
    <property type="protein sequence ID" value="ALZ83985.1"/>
    <property type="molecule type" value="Genomic_DNA"/>
</dbReference>
<dbReference type="OrthoDB" id="6073217at2"/>
<dbReference type="InterPro" id="IPR008274">
    <property type="entry name" value="AldOxase/xan_DH_MoCoBD1"/>
</dbReference>
<dbReference type="Gene3D" id="3.90.1170.50">
    <property type="entry name" value="Aldehyde oxidase/xanthine dehydrogenase, a/b hammerhead"/>
    <property type="match status" value="1"/>
</dbReference>
<dbReference type="PANTHER" id="PTHR47495:SF1">
    <property type="entry name" value="BLL3820 PROTEIN"/>
    <property type="match status" value="1"/>
</dbReference>
<dbReference type="SUPFAM" id="SSF54665">
    <property type="entry name" value="CO dehydrogenase molybdoprotein N-domain-like"/>
    <property type="match status" value="1"/>
</dbReference>
<dbReference type="InterPro" id="IPR046867">
    <property type="entry name" value="AldOxase/xan_DH_MoCoBD2"/>
</dbReference>
<dbReference type="PANTHER" id="PTHR47495">
    <property type="entry name" value="ALDEHYDE DEHYDROGENASE"/>
    <property type="match status" value="1"/>
</dbReference>
<dbReference type="PIRSF" id="PIRSF036389">
    <property type="entry name" value="IOR_B"/>
    <property type="match status" value="1"/>
</dbReference>
<dbReference type="InterPro" id="IPR036856">
    <property type="entry name" value="Ald_Oxase/Xan_DH_a/b_sf"/>
</dbReference>
<dbReference type="InterPro" id="IPR006311">
    <property type="entry name" value="TAT_signal"/>
</dbReference>
<dbReference type="GO" id="GO:0016491">
    <property type="term" value="F:oxidoreductase activity"/>
    <property type="evidence" value="ECO:0007669"/>
    <property type="project" value="InterPro"/>
</dbReference>
<proteinExistence type="predicted"/>
<dbReference type="Gene3D" id="3.30.365.10">
    <property type="entry name" value="Aldehyde oxidase/xanthine dehydrogenase, molybdopterin binding domain"/>
    <property type="match status" value="4"/>
</dbReference>
<organism evidence="2 3">
    <name type="scientific">Pseudomonas oryzihabitans</name>
    <dbReference type="NCBI Taxonomy" id="47885"/>
    <lineage>
        <taxon>Bacteria</taxon>
        <taxon>Pseudomonadati</taxon>
        <taxon>Pseudomonadota</taxon>
        <taxon>Gammaproteobacteria</taxon>
        <taxon>Pseudomonadales</taxon>
        <taxon>Pseudomonadaceae</taxon>
        <taxon>Pseudomonas</taxon>
    </lineage>
</organism>
<dbReference type="KEGG" id="por:APT59_07075"/>
<sequence length="748" mass="79554">MTLSRRAFLGGGAVLLLGFSLQRPVAAQVLPAPADSAALAKTLDQRQLDAWLAVDAQGQVTVYSGKVELGTGVSTALRQIVAEELCVAFTATRLIQGDTRLTPDQGITAGSKSLQVGGAQLRKAAASARQFLFLEGSRRLGLDLAVVDTVDGRVVYRGDPTGRYVSYGELVGGRPLGRLVNQAVRTRAIKDYRLVGTSVPREDIPAKLFGSFDYVHDLRLPGMLHGCVVRPPCTGSARLAGVSIRGIDASALPAGAQLVYEGAFVAVLAAQPWLARQGAAALRVDWSLVPDMPLPGELYAHLEAKAGPPEVQQEAGDVEQELANAAQRLDAEYRWPYQNHDSIGPSCAVAEVRADGATVWSGTQGVYQLRAALADLLGLPEESIYVIYQQASGCYGHNGADDAAADAALLSKLSGRPVRVQWSRADEHGWNPKGPAMLMRLAGGLSTAGDLLAWRFANWTPTHLTRPNDQTGRTALLAGQLAYNLPLKGGRGGGNRNAPLDYDVINVQVSTHWLEASDSPLRPSALRALGAVGNTFANESFMDELALGAGVDPLEFRLRYLQDPRARAVLQAASAKAGWQPPVLQEKAWDGAPAKGQGLAFLRYENENAYVAAVVEVAVSEATGIRVTRVVVAHDCGLIVNPDGLRNQLEGCVVQGIARTLKQAVRFDHQGVTSLEWSAYPPLTFDELPELELELIDRPEEPAVGAGEATTAAIPAAIANAVAAATGLRLREVPLNRERLRAALAARG</sequence>
<dbReference type="InterPro" id="IPR037165">
    <property type="entry name" value="AldOxase/xan_DH_Mopterin-bd_sf"/>
</dbReference>
<dbReference type="RefSeq" id="WP_059314210.1">
    <property type="nucleotide sequence ID" value="NZ_CP013987.1"/>
</dbReference>
<gene>
    <name evidence="2" type="ORF">APT59_07075</name>
</gene>
<dbReference type="InterPro" id="IPR052516">
    <property type="entry name" value="N-heterocyclic_Hydroxylase"/>
</dbReference>
<dbReference type="Pfam" id="PF20256">
    <property type="entry name" value="MoCoBD_2"/>
    <property type="match status" value="2"/>
</dbReference>
<evidence type="ECO:0000313" key="2">
    <source>
        <dbReference type="EMBL" id="ALZ83985.1"/>
    </source>
</evidence>
<name>A0A0U4NZB9_9PSED</name>
<protein>
    <submittedName>
        <fullName evidence="2">Isoquinoline 1-oxidoreductase subunit beta IorB, molybdoprotein</fullName>
    </submittedName>
</protein>
<dbReference type="AlphaFoldDB" id="A0A0U4NZB9"/>
<dbReference type="SMART" id="SM01008">
    <property type="entry name" value="Ald_Xan_dh_C"/>
    <property type="match status" value="1"/>
</dbReference>